<dbReference type="Gene3D" id="3.40.50.1820">
    <property type="entry name" value="alpha/beta hydrolase"/>
    <property type="match status" value="1"/>
</dbReference>
<dbReference type="OrthoDB" id="19657at2759"/>
<comment type="caution">
    <text evidence="2">The sequence shown here is derived from an EMBL/GenBank/DDBJ whole genome shotgun (WGS) entry which is preliminary data.</text>
</comment>
<sequence length="352" mass="38752">MPHLKVNSPTGDVNFFYNITTPASPSSPAIDPNLPSVLFIHGEYVPQQIFEAQFSDPELRNRFNLIGIDLRGYGATGGFTPKTYTPTHAAHDLYLFLEALQISKIHIFALSINTHIALVLAATHPDLVHSLMLCSTVPPQEPEGVAAGRVELFEFWSDSQVQESGGRGLKGFDEDLLATLLKGAQQMLFSDNATPLAEAVTLVSLEYNAIGWAGTPEARETGHTFCLDWFLERRVFDVDFFSKIGCPVAIIHCEDDIAYPFGHAEELQAQLTQAGNARVTLCQIPGPRYANVLYPEILNPIIRNHILSVTEPNNPPGKGVSVVKKESLLETPFKEILAKYGYRADSSDEDSE</sequence>
<accession>A0A9P3PNF5</accession>
<evidence type="ECO:0000313" key="2">
    <source>
        <dbReference type="EMBL" id="GLB39088.1"/>
    </source>
</evidence>
<dbReference type="Pfam" id="PF00561">
    <property type="entry name" value="Abhydrolase_1"/>
    <property type="match status" value="1"/>
</dbReference>
<dbReference type="InterPro" id="IPR000073">
    <property type="entry name" value="AB_hydrolase_1"/>
</dbReference>
<protein>
    <submittedName>
        <fullName evidence="2">Regulation of endocannabinoid signaling pathway</fullName>
    </submittedName>
</protein>
<dbReference type="PANTHER" id="PTHR43433:SF5">
    <property type="entry name" value="AB HYDROLASE-1 DOMAIN-CONTAINING PROTEIN"/>
    <property type="match status" value="1"/>
</dbReference>
<reference evidence="2" key="1">
    <citation type="submission" date="2022-07" db="EMBL/GenBank/DDBJ databases">
        <title>The genome of Lyophyllum shimeji provides insight into the initial evolution of ectomycorrhizal fungal genome.</title>
        <authorList>
            <person name="Kobayashi Y."/>
            <person name="Shibata T."/>
            <person name="Hirakawa H."/>
            <person name="Shigenobu S."/>
            <person name="Nishiyama T."/>
            <person name="Yamada A."/>
            <person name="Hasebe M."/>
            <person name="Kawaguchi M."/>
        </authorList>
    </citation>
    <scope>NUCLEOTIDE SEQUENCE</scope>
    <source>
        <strain evidence="2">AT787</strain>
    </source>
</reference>
<evidence type="ECO:0000313" key="3">
    <source>
        <dbReference type="Proteomes" id="UP001063166"/>
    </source>
</evidence>
<keyword evidence="3" id="KW-1185">Reference proteome</keyword>
<name>A0A9P3PNF5_LYOSH</name>
<feature type="domain" description="AB hydrolase-1" evidence="1">
    <location>
        <begin position="35"/>
        <end position="273"/>
    </location>
</feature>
<gene>
    <name evidence="2" type="primary">ABHD6</name>
    <name evidence="2" type="ORF">LshimejAT787_0602500</name>
</gene>
<evidence type="ECO:0000259" key="1">
    <source>
        <dbReference type="Pfam" id="PF00561"/>
    </source>
</evidence>
<proteinExistence type="predicted"/>
<dbReference type="Proteomes" id="UP001063166">
    <property type="component" value="Unassembled WGS sequence"/>
</dbReference>
<dbReference type="InterPro" id="IPR029058">
    <property type="entry name" value="AB_hydrolase_fold"/>
</dbReference>
<dbReference type="PANTHER" id="PTHR43433">
    <property type="entry name" value="HYDROLASE, ALPHA/BETA FOLD FAMILY PROTEIN"/>
    <property type="match status" value="1"/>
</dbReference>
<dbReference type="AlphaFoldDB" id="A0A9P3PNF5"/>
<dbReference type="InterPro" id="IPR050471">
    <property type="entry name" value="AB_hydrolase"/>
</dbReference>
<organism evidence="2 3">
    <name type="scientific">Lyophyllum shimeji</name>
    <name type="common">Hon-shimeji</name>
    <name type="synonym">Tricholoma shimeji</name>
    <dbReference type="NCBI Taxonomy" id="47721"/>
    <lineage>
        <taxon>Eukaryota</taxon>
        <taxon>Fungi</taxon>
        <taxon>Dikarya</taxon>
        <taxon>Basidiomycota</taxon>
        <taxon>Agaricomycotina</taxon>
        <taxon>Agaricomycetes</taxon>
        <taxon>Agaricomycetidae</taxon>
        <taxon>Agaricales</taxon>
        <taxon>Tricholomatineae</taxon>
        <taxon>Lyophyllaceae</taxon>
        <taxon>Lyophyllum</taxon>
    </lineage>
</organism>
<dbReference type="EMBL" id="BRPK01000006">
    <property type="protein sequence ID" value="GLB39088.1"/>
    <property type="molecule type" value="Genomic_DNA"/>
</dbReference>
<dbReference type="SUPFAM" id="SSF53474">
    <property type="entry name" value="alpha/beta-Hydrolases"/>
    <property type="match status" value="1"/>
</dbReference>